<proteinExistence type="predicted"/>
<name>A0A0M0F4W0_CELCE</name>
<dbReference type="EMBL" id="ATNL01000011">
    <property type="protein sequence ID" value="KON72619.1"/>
    <property type="molecule type" value="Genomic_DNA"/>
</dbReference>
<evidence type="ECO:0000313" key="2">
    <source>
        <dbReference type="Proteomes" id="UP000037387"/>
    </source>
</evidence>
<dbReference type="AlphaFoldDB" id="A0A0M0F4W0"/>
<dbReference type="PATRIC" id="fig|1350482.3.peg.3139"/>
<gene>
    <name evidence="1" type="ORF">M768_14015</name>
</gene>
<dbReference type="Proteomes" id="UP000037387">
    <property type="component" value="Unassembled WGS sequence"/>
</dbReference>
<dbReference type="RefSeq" id="WP_186008881.1">
    <property type="nucleotide sequence ID" value="NZ_KQ435292.1"/>
</dbReference>
<organism evidence="1 2">
    <name type="scientific">Cellulosimicrobium cellulans F16</name>
    <dbReference type="NCBI Taxonomy" id="1350482"/>
    <lineage>
        <taxon>Bacteria</taxon>
        <taxon>Bacillati</taxon>
        <taxon>Actinomycetota</taxon>
        <taxon>Actinomycetes</taxon>
        <taxon>Micrococcales</taxon>
        <taxon>Promicromonosporaceae</taxon>
        <taxon>Cellulosimicrobium</taxon>
    </lineage>
</organism>
<reference evidence="1 2" key="1">
    <citation type="journal article" date="2015" name="Sci. Rep.">
        <title>Functional and structural properties of a novel cellulosome-like multienzyme complex: efficient glycoside hydrolysis of water-insoluble 7-xylosyl-10-deacetylpaclitaxel.</title>
        <authorList>
            <person name="Dou T.Y."/>
            <person name="Luan H.W."/>
            <person name="Ge G.B."/>
            <person name="Dong M.M."/>
            <person name="Zou H.F."/>
            <person name="He Y.Q."/>
            <person name="Cui P."/>
            <person name="Wang J.Y."/>
            <person name="Hao D.C."/>
            <person name="Yang S.L."/>
            <person name="Yang L."/>
        </authorList>
    </citation>
    <scope>NUCLEOTIDE SEQUENCE [LARGE SCALE GENOMIC DNA]</scope>
    <source>
        <strain evidence="1 2">F16</strain>
    </source>
</reference>
<accession>A0A0M0F4W0</accession>
<comment type="caution">
    <text evidence="1">The sequence shown here is derived from an EMBL/GenBank/DDBJ whole genome shotgun (WGS) entry which is preliminary data.</text>
</comment>
<keyword evidence="2" id="KW-1185">Reference proteome</keyword>
<evidence type="ECO:0000313" key="1">
    <source>
        <dbReference type="EMBL" id="KON72619.1"/>
    </source>
</evidence>
<sequence>MSDDATVTPADLARELRVTPKRVRDILRAKDGTLPAGESRWHLTDEQVAHVRAVVGRG</sequence>
<protein>
    <submittedName>
        <fullName evidence="1">Uncharacterized protein</fullName>
    </submittedName>
</protein>